<keyword evidence="9 17" id="KW-0675">Receptor</keyword>
<dbReference type="InterPro" id="IPR011276">
    <property type="entry name" value="TonB_haem/Hb_rcpt"/>
</dbReference>
<evidence type="ECO:0000256" key="11">
    <source>
        <dbReference type="PROSITE-ProRule" id="PRU01360"/>
    </source>
</evidence>
<dbReference type="PANTHER" id="PTHR30069">
    <property type="entry name" value="TONB-DEPENDENT OUTER MEMBRANE RECEPTOR"/>
    <property type="match status" value="1"/>
</dbReference>
<evidence type="ECO:0000256" key="5">
    <source>
        <dbReference type="ARBA" id="ARBA00022692"/>
    </source>
</evidence>
<dbReference type="EMBL" id="JAADZA010000002">
    <property type="protein sequence ID" value="NEV09902.1"/>
    <property type="molecule type" value="Genomic_DNA"/>
</dbReference>
<accession>A0A6P1C165</accession>
<evidence type="ECO:0000313" key="18">
    <source>
        <dbReference type="Proteomes" id="UP000471190"/>
    </source>
</evidence>
<dbReference type="AlphaFoldDB" id="A0A6P1C165"/>
<dbReference type="CDD" id="cd01347">
    <property type="entry name" value="ligand_gated_channel"/>
    <property type="match status" value="1"/>
</dbReference>
<evidence type="ECO:0000256" key="14">
    <source>
        <dbReference type="SAM" id="SignalP"/>
    </source>
</evidence>
<evidence type="ECO:0000256" key="3">
    <source>
        <dbReference type="ARBA" id="ARBA00022448"/>
    </source>
</evidence>
<feature type="chain" id="PRO_5027093652" evidence="14">
    <location>
        <begin position="30"/>
        <end position="753"/>
    </location>
</feature>
<dbReference type="GO" id="GO:0009279">
    <property type="term" value="C:cell outer membrane"/>
    <property type="evidence" value="ECO:0007669"/>
    <property type="project" value="UniProtKB-SubCell"/>
</dbReference>
<evidence type="ECO:0000256" key="10">
    <source>
        <dbReference type="ARBA" id="ARBA00023237"/>
    </source>
</evidence>
<dbReference type="Pfam" id="PF00593">
    <property type="entry name" value="TonB_dep_Rec_b-barrel"/>
    <property type="match status" value="1"/>
</dbReference>
<dbReference type="PROSITE" id="PS01156">
    <property type="entry name" value="TONB_DEPENDENT_REC_2"/>
    <property type="match status" value="1"/>
</dbReference>
<keyword evidence="7 13" id="KW-0798">TonB box</keyword>
<feature type="short sequence motif" description="TonB C-terminal box" evidence="12">
    <location>
        <begin position="736"/>
        <end position="753"/>
    </location>
</feature>
<evidence type="ECO:0000256" key="6">
    <source>
        <dbReference type="ARBA" id="ARBA00022729"/>
    </source>
</evidence>
<comment type="subcellular location">
    <subcellularLocation>
        <location evidence="1 11">Cell outer membrane</location>
        <topology evidence="1 11">Multi-pass membrane protein</topology>
    </subcellularLocation>
</comment>
<organism evidence="17 18">
    <name type="scientific">Rhizobium tropici</name>
    <dbReference type="NCBI Taxonomy" id="398"/>
    <lineage>
        <taxon>Bacteria</taxon>
        <taxon>Pseudomonadati</taxon>
        <taxon>Pseudomonadota</taxon>
        <taxon>Alphaproteobacteria</taxon>
        <taxon>Hyphomicrobiales</taxon>
        <taxon>Rhizobiaceae</taxon>
        <taxon>Rhizobium/Agrobacterium group</taxon>
        <taxon>Rhizobium</taxon>
    </lineage>
</organism>
<dbReference type="InterPro" id="IPR036942">
    <property type="entry name" value="Beta-barrel_TonB_sf"/>
</dbReference>
<dbReference type="GO" id="GO:0015232">
    <property type="term" value="F:heme transmembrane transporter activity"/>
    <property type="evidence" value="ECO:0007669"/>
    <property type="project" value="InterPro"/>
</dbReference>
<keyword evidence="4 11" id="KW-1134">Transmembrane beta strand</keyword>
<dbReference type="SUPFAM" id="SSF56935">
    <property type="entry name" value="Porins"/>
    <property type="match status" value="1"/>
</dbReference>
<evidence type="ECO:0000256" key="4">
    <source>
        <dbReference type="ARBA" id="ARBA00022452"/>
    </source>
</evidence>
<keyword evidence="5 11" id="KW-0812">Transmembrane</keyword>
<protein>
    <submittedName>
        <fullName evidence="17">TonB-dependent hemoglobin/transferrin/lactoferrin family receptor</fullName>
    </submittedName>
</protein>
<dbReference type="InterPro" id="IPR039426">
    <property type="entry name" value="TonB-dep_rcpt-like"/>
</dbReference>
<dbReference type="Gene3D" id="2.40.170.20">
    <property type="entry name" value="TonB-dependent receptor, beta-barrel domain"/>
    <property type="match status" value="1"/>
</dbReference>
<evidence type="ECO:0000259" key="15">
    <source>
        <dbReference type="Pfam" id="PF00593"/>
    </source>
</evidence>
<name>A0A6P1C165_RHITR</name>
<reference evidence="17 18" key="1">
    <citation type="submission" date="2020-02" db="EMBL/GenBank/DDBJ databases">
        <title>Draft genome sequence of Rhizobium tropici.</title>
        <authorList>
            <person name="Khayi S."/>
            <person name="Jemo M."/>
        </authorList>
    </citation>
    <scope>NUCLEOTIDE SEQUENCE [LARGE SCALE GENOMIC DNA]</scope>
    <source>
        <strain evidence="17 18">A12</strain>
    </source>
</reference>
<keyword evidence="3 11" id="KW-0813">Transport</keyword>
<dbReference type="Pfam" id="PF07715">
    <property type="entry name" value="Plug"/>
    <property type="match status" value="1"/>
</dbReference>
<evidence type="ECO:0000256" key="1">
    <source>
        <dbReference type="ARBA" id="ARBA00004571"/>
    </source>
</evidence>
<feature type="signal peptide" evidence="14">
    <location>
        <begin position="1"/>
        <end position="29"/>
    </location>
</feature>
<comment type="similarity">
    <text evidence="2 11 13">Belongs to the TonB-dependent receptor family.</text>
</comment>
<dbReference type="PROSITE" id="PS52016">
    <property type="entry name" value="TONB_DEPENDENT_REC_3"/>
    <property type="match status" value="1"/>
</dbReference>
<evidence type="ECO:0000256" key="13">
    <source>
        <dbReference type="RuleBase" id="RU003357"/>
    </source>
</evidence>
<dbReference type="NCBIfam" id="TIGR01785">
    <property type="entry name" value="TonB-hemin"/>
    <property type="match status" value="1"/>
</dbReference>
<comment type="caution">
    <text evidence="17">The sequence shown here is derived from an EMBL/GenBank/DDBJ whole genome shotgun (WGS) entry which is preliminary data.</text>
</comment>
<sequence>MVMVVRRSRSVLLACTAFLALGLATTSFAQTAAQSEEATGEAAKGDRVTNLKPIMVTGKGKANKDVLAGSPTTSETTAQDIDDKQITRIEDLGRSTEVGVGFNRATGGVNIRGLGDDRVLTTVDGIQIPFLLDASRGSANGANNGGNGGVNSFDFNALSSVDIVRGADSSRAGSGALGGAFVLRTLEPEDLIAPGSTWGGVFKFGYNGDDRSIGGSAAVAKRIDNTAVLFQGGYTHGHELENNGDVGGYSTKRTEANPADYNQRSGLFKIRQYTDIGTFGITAEHYNKDKTTDLMTLQSPTGNFRPGNYNGTDNVERNRVSLDYKYEAESADSLLDAANAVFYWQNLLREGGVEGYRYTSVIGDYWRRNEMEDRSIGFAGNASKSFDTGSLHHQVTFGLDVAFDKVHQYSAGEDSCELPRWRASCAFLHTNQSDMPDVDGKRVGVFIDDKIELGSSNIYLTPGLRFDWYDYSPKNTAAYRDSANYNGLPSGQSDSRFSPKLRASYQPQDNVELYAQWAMAFRAPSVSELYVNYGVPGGYVTYGNPDLKPETSNGVEIGTNLGDDDFGGHVGAFYNKYKNFIDTLNYRDPTGTYPLGITEYFNRANVRMFGIEVNAHKTFDNGIHIKGSVAYVNGKDSDTGQWINSVAPAKAAFTVGYATDVWGTDLTFVTATREAKKTGDTLQTPAYGIFDLTAWWEPEQVKGLSIRGGVYNIFNKTYYDALNAPSYSGTLIQPASYYSEPGRTFKLTLTQRF</sequence>
<evidence type="ECO:0000256" key="8">
    <source>
        <dbReference type="ARBA" id="ARBA00023136"/>
    </source>
</evidence>
<dbReference type="InterPro" id="IPR010949">
    <property type="entry name" value="TonB_Hb/transfer/lactofer_rcpt"/>
</dbReference>
<keyword evidence="10 11" id="KW-0998">Cell outer membrane</keyword>
<dbReference type="InterPro" id="IPR037066">
    <property type="entry name" value="Plug_dom_sf"/>
</dbReference>
<dbReference type="PANTHER" id="PTHR30069:SF29">
    <property type="entry name" value="HEMOGLOBIN AND HEMOGLOBIN-HAPTOGLOBIN-BINDING PROTEIN 1-RELATED"/>
    <property type="match status" value="1"/>
</dbReference>
<dbReference type="InterPro" id="IPR010917">
    <property type="entry name" value="TonB_rcpt_CS"/>
</dbReference>
<evidence type="ECO:0000256" key="12">
    <source>
        <dbReference type="PROSITE-ProRule" id="PRU10144"/>
    </source>
</evidence>
<dbReference type="InterPro" id="IPR000531">
    <property type="entry name" value="Beta-barrel_TonB"/>
</dbReference>
<proteinExistence type="inferred from homology"/>
<dbReference type="NCBIfam" id="TIGR01786">
    <property type="entry name" value="TonB-hemlactrns"/>
    <property type="match status" value="1"/>
</dbReference>
<evidence type="ECO:0000256" key="7">
    <source>
        <dbReference type="ARBA" id="ARBA00023077"/>
    </source>
</evidence>
<feature type="domain" description="TonB-dependent receptor-like beta-barrel" evidence="15">
    <location>
        <begin position="256"/>
        <end position="713"/>
    </location>
</feature>
<dbReference type="Proteomes" id="UP000471190">
    <property type="component" value="Unassembled WGS sequence"/>
</dbReference>
<keyword evidence="8 11" id="KW-0472">Membrane</keyword>
<dbReference type="Gene3D" id="2.170.130.10">
    <property type="entry name" value="TonB-dependent receptor, plug domain"/>
    <property type="match status" value="1"/>
</dbReference>
<dbReference type="GO" id="GO:0015344">
    <property type="term" value="F:siderophore uptake transmembrane transporter activity"/>
    <property type="evidence" value="ECO:0007669"/>
    <property type="project" value="TreeGrafter"/>
</dbReference>
<dbReference type="InterPro" id="IPR012910">
    <property type="entry name" value="Plug_dom"/>
</dbReference>
<gene>
    <name evidence="17" type="ORF">GXW80_02770</name>
</gene>
<evidence type="ECO:0000256" key="9">
    <source>
        <dbReference type="ARBA" id="ARBA00023170"/>
    </source>
</evidence>
<evidence type="ECO:0000259" key="16">
    <source>
        <dbReference type="Pfam" id="PF07715"/>
    </source>
</evidence>
<evidence type="ECO:0000256" key="2">
    <source>
        <dbReference type="ARBA" id="ARBA00009810"/>
    </source>
</evidence>
<dbReference type="GO" id="GO:0044718">
    <property type="term" value="P:siderophore transmembrane transport"/>
    <property type="evidence" value="ECO:0007669"/>
    <property type="project" value="TreeGrafter"/>
</dbReference>
<keyword evidence="6 14" id="KW-0732">Signal</keyword>
<feature type="domain" description="TonB-dependent receptor plug" evidence="16">
    <location>
        <begin position="73"/>
        <end position="180"/>
    </location>
</feature>
<evidence type="ECO:0000313" key="17">
    <source>
        <dbReference type="EMBL" id="NEV09902.1"/>
    </source>
</evidence>